<proteinExistence type="predicted"/>
<evidence type="ECO:0000256" key="5">
    <source>
        <dbReference type="SAM" id="Phobius"/>
    </source>
</evidence>
<dbReference type="GeneID" id="303303075"/>
<feature type="transmembrane region" description="Helical" evidence="5">
    <location>
        <begin position="67"/>
        <end position="87"/>
    </location>
</feature>
<name>A0ABQ2DDQ8_9MICC</name>
<dbReference type="Gene3D" id="1.20.1250.20">
    <property type="entry name" value="MFS general substrate transporter like domains"/>
    <property type="match status" value="1"/>
</dbReference>
<keyword evidence="3 5" id="KW-1133">Transmembrane helix</keyword>
<evidence type="ECO:0000313" key="8">
    <source>
        <dbReference type="Proteomes" id="UP000606115"/>
    </source>
</evidence>
<keyword evidence="2 5" id="KW-0812">Transmembrane</keyword>
<sequence>MYTRVFFALMLSNASLRIATMMLVTLVPLYAFDLGLSPVQVGLTSTLYFATAALTRPLSGWLVDSRGRWVIMLLGVALFTAATGLYLLSLPVWLFLALRAVQGAGFSLNGTAVSTLATDIIPEKKLAEGLGILSLEQTVVTIFAPWLALTLRIHAGYEVAFAVALGCCVLNFLVRMALAKEAKAIDARRRAKAATISGRNRSGFHLKNLVEKDSWRPATVMLCFMFGTTSVNTFLAAYALSQGMESIGLFFVMSGLMLAVSRLLIGTMRKVLSLTGIVVGGVVLNVGAMLCIYFADSLGLLLVAGALFGFSTGVVSPSMNSISVLSARPEARGRASATYFFALDVSTALGAWILGTIAALWTLREAFLTSAAVVALSLLLIMWLYRTGRMPRKNSV</sequence>
<dbReference type="InterPro" id="IPR036259">
    <property type="entry name" value="MFS_trans_sf"/>
</dbReference>
<feature type="transmembrane region" description="Helical" evidence="5">
    <location>
        <begin position="246"/>
        <end position="265"/>
    </location>
</feature>
<accession>A0ABQ2DDQ8</accession>
<feature type="transmembrane region" description="Helical" evidence="5">
    <location>
        <begin position="301"/>
        <end position="325"/>
    </location>
</feature>
<evidence type="ECO:0000256" key="1">
    <source>
        <dbReference type="ARBA" id="ARBA00004651"/>
    </source>
</evidence>
<dbReference type="InterPro" id="IPR052714">
    <property type="entry name" value="MFS_Exporter"/>
</dbReference>
<feature type="domain" description="Major facilitator superfamily (MFS) profile" evidence="6">
    <location>
        <begin position="1"/>
        <end position="389"/>
    </location>
</feature>
<dbReference type="PANTHER" id="PTHR23531">
    <property type="entry name" value="QUINOLENE RESISTANCE PROTEIN NORA"/>
    <property type="match status" value="1"/>
</dbReference>
<keyword evidence="8" id="KW-1185">Reference proteome</keyword>
<organism evidence="7 8">
    <name type="scientific">Glutamicibacter ardleyensis</name>
    <dbReference type="NCBI Taxonomy" id="225894"/>
    <lineage>
        <taxon>Bacteria</taxon>
        <taxon>Bacillati</taxon>
        <taxon>Actinomycetota</taxon>
        <taxon>Actinomycetes</taxon>
        <taxon>Micrococcales</taxon>
        <taxon>Micrococcaceae</taxon>
        <taxon>Glutamicibacter</taxon>
    </lineage>
</organism>
<reference evidence="8" key="1">
    <citation type="journal article" date="2019" name="Int. J. Syst. Evol. Microbiol.">
        <title>The Global Catalogue of Microorganisms (GCM) 10K type strain sequencing project: providing services to taxonomists for standard genome sequencing and annotation.</title>
        <authorList>
            <consortium name="The Broad Institute Genomics Platform"/>
            <consortium name="The Broad Institute Genome Sequencing Center for Infectious Disease"/>
            <person name="Wu L."/>
            <person name="Ma J."/>
        </authorList>
    </citation>
    <scope>NUCLEOTIDE SEQUENCE [LARGE SCALE GENOMIC DNA]</scope>
    <source>
        <strain evidence="8">CGMCC 1.3685</strain>
    </source>
</reference>
<dbReference type="EMBL" id="BMKX01000001">
    <property type="protein sequence ID" value="GGJ50925.1"/>
    <property type="molecule type" value="Genomic_DNA"/>
</dbReference>
<dbReference type="InterPro" id="IPR011701">
    <property type="entry name" value="MFS"/>
</dbReference>
<evidence type="ECO:0000256" key="2">
    <source>
        <dbReference type="ARBA" id="ARBA00022692"/>
    </source>
</evidence>
<dbReference type="InterPro" id="IPR020846">
    <property type="entry name" value="MFS_dom"/>
</dbReference>
<evidence type="ECO:0000313" key="7">
    <source>
        <dbReference type="EMBL" id="GGJ50925.1"/>
    </source>
</evidence>
<evidence type="ECO:0000256" key="3">
    <source>
        <dbReference type="ARBA" id="ARBA00022989"/>
    </source>
</evidence>
<evidence type="ECO:0000256" key="4">
    <source>
        <dbReference type="ARBA" id="ARBA00023136"/>
    </source>
</evidence>
<feature type="transmembrane region" description="Helical" evidence="5">
    <location>
        <begin position="337"/>
        <end position="361"/>
    </location>
</feature>
<feature type="transmembrane region" description="Helical" evidence="5">
    <location>
        <begin position="7"/>
        <end position="31"/>
    </location>
</feature>
<feature type="transmembrane region" description="Helical" evidence="5">
    <location>
        <begin position="272"/>
        <end position="295"/>
    </location>
</feature>
<dbReference type="Pfam" id="PF07690">
    <property type="entry name" value="MFS_1"/>
    <property type="match status" value="1"/>
</dbReference>
<keyword evidence="4 5" id="KW-0472">Membrane</keyword>
<feature type="transmembrane region" description="Helical" evidence="5">
    <location>
        <begin position="37"/>
        <end position="55"/>
    </location>
</feature>
<dbReference type="PANTHER" id="PTHR23531:SF1">
    <property type="entry name" value="QUINOLENE RESISTANCE PROTEIN NORA"/>
    <property type="match status" value="1"/>
</dbReference>
<feature type="transmembrane region" description="Helical" evidence="5">
    <location>
        <begin position="155"/>
        <end position="174"/>
    </location>
</feature>
<protein>
    <submittedName>
        <fullName evidence="7">MFS transporter</fullName>
    </submittedName>
</protein>
<dbReference type="PROSITE" id="PS50850">
    <property type="entry name" value="MFS"/>
    <property type="match status" value="1"/>
</dbReference>
<dbReference type="CDD" id="cd17489">
    <property type="entry name" value="MFS_YfcJ_like"/>
    <property type="match status" value="1"/>
</dbReference>
<evidence type="ECO:0000259" key="6">
    <source>
        <dbReference type="PROSITE" id="PS50850"/>
    </source>
</evidence>
<dbReference type="RefSeq" id="WP_188683680.1">
    <property type="nucleotide sequence ID" value="NZ_BMKX01000001.1"/>
</dbReference>
<comment type="subcellular location">
    <subcellularLocation>
        <location evidence="1">Cell membrane</location>
        <topology evidence="1">Multi-pass membrane protein</topology>
    </subcellularLocation>
</comment>
<dbReference type="SUPFAM" id="SSF103473">
    <property type="entry name" value="MFS general substrate transporter"/>
    <property type="match status" value="1"/>
</dbReference>
<feature type="transmembrane region" description="Helical" evidence="5">
    <location>
        <begin position="367"/>
        <end position="385"/>
    </location>
</feature>
<feature type="transmembrane region" description="Helical" evidence="5">
    <location>
        <begin position="218"/>
        <end position="240"/>
    </location>
</feature>
<gene>
    <name evidence="7" type="ORF">GCM10007173_06820</name>
</gene>
<comment type="caution">
    <text evidence="7">The sequence shown here is derived from an EMBL/GenBank/DDBJ whole genome shotgun (WGS) entry which is preliminary data.</text>
</comment>
<dbReference type="Proteomes" id="UP000606115">
    <property type="component" value="Unassembled WGS sequence"/>
</dbReference>